<evidence type="ECO:0000256" key="1">
    <source>
        <dbReference type="ARBA" id="ARBA00023002"/>
    </source>
</evidence>
<evidence type="ECO:0000313" key="3">
    <source>
        <dbReference type="EMBL" id="GGD42528.1"/>
    </source>
</evidence>
<comment type="caution">
    <text evidence="3">The sequence shown here is derived from an EMBL/GenBank/DDBJ whole genome shotgun (WGS) entry which is preliminary data.</text>
</comment>
<dbReference type="Pfam" id="PF01613">
    <property type="entry name" value="Flavin_Reduct"/>
    <property type="match status" value="1"/>
</dbReference>
<dbReference type="Gene3D" id="2.30.110.10">
    <property type="entry name" value="Electron Transport, Fmn-binding Protein, Chain A"/>
    <property type="match status" value="1"/>
</dbReference>
<evidence type="ECO:0000313" key="4">
    <source>
        <dbReference type="Proteomes" id="UP000633205"/>
    </source>
</evidence>
<dbReference type="GO" id="GO:0006208">
    <property type="term" value="P:pyrimidine nucleobase catabolic process"/>
    <property type="evidence" value="ECO:0007669"/>
    <property type="project" value="TreeGrafter"/>
</dbReference>
<sequence>MQFDDSDLGDGLKVVFRDHPAAVTLITAITPDGPVGLTASSLASVAVDPPAVSFSVTRATGTAGALLGAGTIQVHFLAGHHADVASQFAVTGGDRFTDGQGWSSHPDGAPRLAGTRARFVANIVETVPVGGSVLVVAEVVAIETGETAPPLLYADRVFFTADPANAPL</sequence>
<name>A0A916YF09_9MICO</name>
<reference evidence="3" key="1">
    <citation type="journal article" date="2014" name="Int. J. Syst. Evol. Microbiol.">
        <title>Complete genome sequence of Corynebacterium casei LMG S-19264T (=DSM 44701T), isolated from a smear-ripened cheese.</title>
        <authorList>
            <consortium name="US DOE Joint Genome Institute (JGI-PGF)"/>
            <person name="Walter F."/>
            <person name="Albersmeier A."/>
            <person name="Kalinowski J."/>
            <person name="Ruckert C."/>
        </authorList>
    </citation>
    <scope>NUCLEOTIDE SEQUENCE</scope>
    <source>
        <strain evidence="3">CGMCC 1.15152</strain>
    </source>
</reference>
<dbReference type="GO" id="GO:0004497">
    <property type="term" value="F:monooxygenase activity"/>
    <property type="evidence" value="ECO:0007669"/>
    <property type="project" value="UniProtKB-KW"/>
</dbReference>
<keyword evidence="4" id="KW-1185">Reference proteome</keyword>
<feature type="domain" description="Flavin reductase like" evidence="2">
    <location>
        <begin position="16"/>
        <end position="160"/>
    </location>
</feature>
<organism evidence="3 4">
    <name type="scientific">Microbacterium faecale</name>
    <dbReference type="NCBI Taxonomy" id="1804630"/>
    <lineage>
        <taxon>Bacteria</taxon>
        <taxon>Bacillati</taxon>
        <taxon>Actinomycetota</taxon>
        <taxon>Actinomycetes</taxon>
        <taxon>Micrococcales</taxon>
        <taxon>Microbacteriaceae</taxon>
        <taxon>Microbacterium</taxon>
    </lineage>
</organism>
<accession>A0A916YF09</accession>
<reference evidence="3" key="2">
    <citation type="submission" date="2020-09" db="EMBL/GenBank/DDBJ databases">
        <authorList>
            <person name="Sun Q."/>
            <person name="Zhou Y."/>
        </authorList>
    </citation>
    <scope>NUCLEOTIDE SEQUENCE</scope>
    <source>
        <strain evidence="3">CGMCC 1.15152</strain>
    </source>
</reference>
<dbReference type="InterPro" id="IPR002563">
    <property type="entry name" value="Flavin_Rdtase-like_dom"/>
</dbReference>
<evidence type="ECO:0000259" key="2">
    <source>
        <dbReference type="SMART" id="SM00903"/>
    </source>
</evidence>
<dbReference type="SUPFAM" id="SSF50475">
    <property type="entry name" value="FMN-binding split barrel"/>
    <property type="match status" value="1"/>
</dbReference>
<dbReference type="Proteomes" id="UP000633205">
    <property type="component" value="Unassembled WGS sequence"/>
</dbReference>
<keyword evidence="1" id="KW-0560">Oxidoreductase</keyword>
<keyword evidence="3" id="KW-0503">Monooxygenase</keyword>
<dbReference type="AlphaFoldDB" id="A0A916YF09"/>
<proteinExistence type="predicted"/>
<dbReference type="RefSeq" id="WP_188712490.1">
    <property type="nucleotide sequence ID" value="NZ_BMHO01000001.1"/>
</dbReference>
<dbReference type="InterPro" id="IPR012349">
    <property type="entry name" value="Split_barrel_FMN-bd"/>
</dbReference>
<dbReference type="PANTHER" id="PTHR30466">
    <property type="entry name" value="FLAVIN REDUCTASE"/>
    <property type="match status" value="1"/>
</dbReference>
<dbReference type="EMBL" id="BMHO01000001">
    <property type="protein sequence ID" value="GGD42528.1"/>
    <property type="molecule type" value="Genomic_DNA"/>
</dbReference>
<dbReference type="SMART" id="SM00903">
    <property type="entry name" value="Flavin_Reduct"/>
    <property type="match status" value="1"/>
</dbReference>
<dbReference type="PANTHER" id="PTHR30466:SF1">
    <property type="entry name" value="FMN REDUCTASE (NADH) RUTF"/>
    <property type="match status" value="1"/>
</dbReference>
<dbReference type="GO" id="GO:0010181">
    <property type="term" value="F:FMN binding"/>
    <property type="evidence" value="ECO:0007669"/>
    <property type="project" value="InterPro"/>
</dbReference>
<gene>
    <name evidence="3" type="primary">mmyF</name>
    <name evidence="3" type="ORF">GCM10010915_24550</name>
</gene>
<dbReference type="InterPro" id="IPR050268">
    <property type="entry name" value="NADH-dep_flavin_reductase"/>
</dbReference>
<dbReference type="GO" id="GO:0042602">
    <property type="term" value="F:riboflavin reductase (NADPH) activity"/>
    <property type="evidence" value="ECO:0007669"/>
    <property type="project" value="TreeGrafter"/>
</dbReference>
<protein>
    <submittedName>
        <fullName evidence="3">Monooxygenase</fullName>
    </submittedName>
</protein>